<gene>
    <name evidence="7" type="ORF">XELAEV_18044976mg</name>
</gene>
<dbReference type="PANTHER" id="PTHR11818:SF119">
    <property type="entry name" value="GAMMA-CRYSTALLIN D"/>
    <property type="match status" value="1"/>
</dbReference>
<dbReference type="InterPro" id="IPR050252">
    <property type="entry name" value="Beta/Gamma-Crystallin"/>
</dbReference>
<dbReference type="PROSITE" id="PS50915">
    <property type="entry name" value="CRYSTALLIN_BETA_GAMMA"/>
    <property type="match status" value="3"/>
</dbReference>
<dbReference type="EMBL" id="CM004482">
    <property type="protein sequence ID" value="OCT63881.1"/>
    <property type="molecule type" value="Genomic_DNA"/>
</dbReference>
<comment type="similarity">
    <text evidence="2">Belongs to the beta/gamma-crystallin family.</text>
</comment>
<dbReference type="SMART" id="SM00247">
    <property type="entry name" value="XTALbg"/>
    <property type="match status" value="2"/>
</dbReference>
<reference evidence="8" key="1">
    <citation type="journal article" date="2016" name="Nature">
        <title>Genome evolution in the allotetraploid frog Xenopus laevis.</title>
        <authorList>
            <person name="Session A.M."/>
            <person name="Uno Y."/>
            <person name="Kwon T."/>
            <person name="Chapman J.A."/>
            <person name="Toyoda A."/>
            <person name="Takahashi S."/>
            <person name="Fukui A."/>
            <person name="Hikosaka A."/>
            <person name="Suzuki A."/>
            <person name="Kondo M."/>
            <person name="van Heeringen S.J."/>
            <person name="Quigley I."/>
            <person name="Heinz S."/>
            <person name="Ogino H."/>
            <person name="Ochi H."/>
            <person name="Hellsten U."/>
            <person name="Lyons J.B."/>
            <person name="Simakov O."/>
            <person name="Putnam N."/>
            <person name="Stites J."/>
            <person name="Kuroki Y."/>
            <person name="Tanaka T."/>
            <person name="Michiue T."/>
            <person name="Watanabe M."/>
            <person name="Bogdanovic O."/>
            <person name="Lister R."/>
            <person name="Georgiou G."/>
            <person name="Paranjpe S.S."/>
            <person name="van Kruijsbergen I."/>
            <person name="Shu S."/>
            <person name="Carlson J."/>
            <person name="Kinoshita T."/>
            <person name="Ohta Y."/>
            <person name="Mawaribuchi S."/>
            <person name="Jenkins J."/>
            <person name="Grimwood J."/>
            <person name="Schmutz J."/>
            <person name="Mitros T."/>
            <person name="Mozaffari S.V."/>
            <person name="Suzuki Y."/>
            <person name="Haramoto Y."/>
            <person name="Yamamoto T.S."/>
            <person name="Takagi C."/>
            <person name="Heald R."/>
            <person name="Miller K."/>
            <person name="Haudenschild C."/>
            <person name="Kitzman J."/>
            <person name="Nakayama T."/>
            <person name="Izutsu Y."/>
            <person name="Robert J."/>
            <person name="Fortriede J."/>
            <person name="Burns K."/>
            <person name="Lotay V."/>
            <person name="Karimi K."/>
            <person name="Yasuoka Y."/>
            <person name="Dichmann D.S."/>
            <person name="Flajnik M.F."/>
            <person name="Houston D.W."/>
            <person name="Shendure J."/>
            <person name="DuPasquier L."/>
            <person name="Vize P.D."/>
            <person name="Zorn A.M."/>
            <person name="Ito M."/>
            <person name="Marcotte E.M."/>
            <person name="Wallingford J.B."/>
            <person name="Ito Y."/>
            <person name="Asashima M."/>
            <person name="Ueno N."/>
            <person name="Matsuda Y."/>
            <person name="Veenstra G.J."/>
            <person name="Fujiyama A."/>
            <person name="Harland R.M."/>
            <person name="Taira M."/>
            <person name="Rokhsar D.S."/>
        </authorList>
    </citation>
    <scope>NUCLEOTIDE SEQUENCE [LARGE SCALE GENOMIC DNA]</scope>
    <source>
        <strain evidence="8">J</strain>
    </source>
</reference>
<dbReference type="SUPFAM" id="SSF49695">
    <property type="entry name" value="gamma-Crystallin-like"/>
    <property type="match status" value="1"/>
</dbReference>
<dbReference type="GO" id="GO:0005212">
    <property type="term" value="F:structural constituent of eye lens"/>
    <property type="evidence" value="ECO:0007669"/>
    <property type="project" value="UniProtKB-KW"/>
</dbReference>
<dbReference type="GO" id="GO:0002088">
    <property type="term" value="P:lens development in camera-type eye"/>
    <property type="evidence" value="ECO:0007669"/>
    <property type="project" value="TreeGrafter"/>
</dbReference>
<feature type="domain" description="Beta/gamma crystallin 'Greek key'" evidence="6">
    <location>
        <begin position="20"/>
        <end position="58"/>
    </location>
</feature>
<evidence type="ECO:0000259" key="6">
    <source>
        <dbReference type="PROSITE" id="PS50915"/>
    </source>
</evidence>
<dbReference type="InterPro" id="IPR011024">
    <property type="entry name" value="G_crystallin-like"/>
</dbReference>
<evidence type="ECO:0000313" key="7">
    <source>
        <dbReference type="EMBL" id="OCT63881.1"/>
    </source>
</evidence>
<accession>A0A974BZW4</accession>
<evidence type="ECO:0000256" key="3">
    <source>
        <dbReference type="ARBA" id="ARBA00011245"/>
    </source>
</evidence>
<evidence type="ECO:0000256" key="2">
    <source>
        <dbReference type="ARBA" id="ARBA00009646"/>
    </source>
</evidence>
<feature type="domain" description="Beta/gamma crystallin 'Greek key'" evidence="6">
    <location>
        <begin position="59"/>
        <end position="101"/>
    </location>
</feature>
<comment type="function">
    <text evidence="1">Crystallins are the dominant structural components of the vertebrate eye lens.</text>
</comment>
<name>A0A974BZW4_XENLA</name>
<proteinExistence type="inferred from homology"/>
<keyword evidence="5" id="KW-0677">Repeat</keyword>
<comment type="subunit">
    <text evidence="3">Monomer.</text>
</comment>
<dbReference type="PANTHER" id="PTHR11818">
    <property type="entry name" value="BETA/GAMMA CRYSTALLIN"/>
    <property type="match status" value="1"/>
</dbReference>
<dbReference type="FunFam" id="2.60.20.10:FF:000001">
    <property type="entry name" value="Crystallin gamma S"/>
    <property type="match status" value="1"/>
</dbReference>
<evidence type="ECO:0000256" key="5">
    <source>
        <dbReference type="ARBA" id="ARBA00022737"/>
    </source>
</evidence>
<protein>
    <recommendedName>
        <fullName evidence="6">Beta/gamma crystallin 'Greek key' domain-containing protein</fullName>
    </recommendedName>
</protein>
<organism evidence="7 8">
    <name type="scientific">Xenopus laevis</name>
    <name type="common">African clawed frog</name>
    <dbReference type="NCBI Taxonomy" id="8355"/>
    <lineage>
        <taxon>Eukaryota</taxon>
        <taxon>Metazoa</taxon>
        <taxon>Chordata</taxon>
        <taxon>Craniata</taxon>
        <taxon>Vertebrata</taxon>
        <taxon>Euteleostomi</taxon>
        <taxon>Amphibia</taxon>
        <taxon>Batrachia</taxon>
        <taxon>Anura</taxon>
        <taxon>Pipoidea</taxon>
        <taxon>Pipidae</taxon>
        <taxon>Xenopodinae</taxon>
        <taxon>Xenopus</taxon>
        <taxon>Xenopus</taxon>
    </lineage>
</organism>
<keyword evidence="4" id="KW-0273">Eye lens protein</keyword>
<dbReference type="Pfam" id="PF00030">
    <property type="entry name" value="Crystall"/>
    <property type="match status" value="2"/>
</dbReference>
<feature type="domain" description="Beta/gamma crystallin 'Greek key'" evidence="6">
    <location>
        <begin position="150"/>
        <end position="192"/>
    </location>
</feature>
<dbReference type="GO" id="GO:0007601">
    <property type="term" value="P:visual perception"/>
    <property type="evidence" value="ECO:0007669"/>
    <property type="project" value="TreeGrafter"/>
</dbReference>
<sequence length="195" mass="23073">MQGNVPESHKFLLTTTANMGKISFYEARNFQGLSYECTNDNPDLQPHFNACNSIRVENGCWMIYERPNYMGHQYFLKRGEYPDFLQWQGLNDSIRSCRLISENLSSDGHKIKVYEMDDSKGEMMEFIEDCPNVYDRFCSHDIYSCTVLDGHWIFYELPNYRGKQYLLRPGQYKRFTDWGSMTAKVGSFRRVMEMF</sequence>
<dbReference type="Proteomes" id="UP000694892">
    <property type="component" value="Chromosome 9_10L"/>
</dbReference>
<dbReference type="FunFam" id="2.60.20.10:FF:000003">
    <property type="entry name" value="Crystallin gamma S"/>
    <property type="match status" value="1"/>
</dbReference>
<dbReference type="OMA" id="PHFNACN"/>
<dbReference type="Gene3D" id="2.60.20.10">
    <property type="entry name" value="Crystallins"/>
    <property type="match status" value="2"/>
</dbReference>
<evidence type="ECO:0000256" key="4">
    <source>
        <dbReference type="ARBA" id="ARBA00022613"/>
    </source>
</evidence>
<evidence type="ECO:0000256" key="1">
    <source>
        <dbReference type="ARBA" id="ARBA00003689"/>
    </source>
</evidence>
<evidence type="ECO:0000313" key="8">
    <source>
        <dbReference type="Proteomes" id="UP000694892"/>
    </source>
</evidence>
<dbReference type="InterPro" id="IPR001064">
    <property type="entry name" value="Beta/gamma_crystallin"/>
</dbReference>
<dbReference type="AlphaFoldDB" id="A0A974BZW4"/>
<dbReference type="PRINTS" id="PR01367">
    <property type="entry name" value="BGCRYSTALLIN"/>
</dbReference>